<organism evidence="1">
    <name type="scientific">uncultured Caudovirales phage</name>
    <dbReference type="NCBI Taxonomy" id="2100421"/>
    <lineage>
        <taxon>Viruses</taxon>
        <taxon>Duplodnaviria</taxon>
        <taxon>Heunggongvirae</taxon>
        <taxon>Uroviricota</taxon>
        <taxon>Caudoviricetes</taxon>
        <taxon>Peduoviridae</taxon>
        <taxon>Maltschvirus</taxon>
        <taxon>Maltschvirus maltsch</taxon>
    </lineage>
</organism>
<sequence>MKDQFDPNEVRTEEEMYDNLFNYNEKNREYQPLPQQDGVNLYETLNSEFTKTAKQSYKTLLQNEKVELPFSRQLTGWNNLIEGLYRDAKKLDDSQMWVDFPEDGFVPNKQGYRADEFKKDHDGKHILFNGCSVTYGQGLYTNETWSYLLHKLISEKEKVSGYYNIGTPGKSIFDIVASTFKYIDKYGNPDVIFLDLPDLNRFYALNSDSTAEFDKPMGPSDTFYAINDNYRHSIVKQDTTLSVFVHTLYIYMYQYLMFLDVYCKSHDIKLYIFSYVRGTDAFLRLCNLDNYIVTTDLEQMNHIEEEVFKYTESHKDDKYTMIARDGRHYGTAFHYAWANMMYDIYKEKNNVN</sequence>
<dbReference type="EMBL" id="LR796766">
    <property type="protein sequence ID" value="CAB4164874.1"/>
    <property type="molecule type" value="Genomic_DNA"/>
</dbReference>
<reference evidence="1" key="1">
    <citation type="submission" date="2020-04" db="EMBL/GenBank/DDBJ databases">
        <authorList>
            <person name="Chiriac C."/>
            <person name="Salcher M."/>
            <person name="Ghai R."/>
            <person name="Kavagutti S V."/>
        </authorList>
    </citation>
    <scope>NUCLEOTIDE SEQUENCE</scope>
</reference>
<dbReference type="SUPFAM" id="SSF52266">
    <property type="entry name" value="SGNH hydrolase"/>
    <property type="match status" value="1"/>
</dbReference>
<gene>
    <name evidence="1" type="ORF">UFOVP828_164</name>
</gene>
<evidence type="ECO:0000313" key="1">
    <source>
        <dbReference type="EMBL" id="CAB4164874.1"/>
    </source>
</evidence>
<proteinExistence type="predicted"/>
<protein>
    <submittedName>
        <fullName evidence="1">Uncharacterized protein</fullName>
    </submittedName>
</protein>
<name>A0A6J5PBB1_9CAUD</name>
<accession>A0A6J5PBB1</accession>